<dbReference type="RefSeq" id="WP_113824209.1">
    <property type="nucleotide sequence ID" value="NZ_QOCE01000037.1"/>
</dbReference>
<dbReference type="Pfam" id="PF07310">
    <property type="entry name" value="PAS_5"/>
    <property type="match status" value="1"/>
</dbReference>
<organism evidence="1 2">
    <name type="scientific">Phaeobacter gallaeciensis</name>
    <dbReference type="NCBI Taxonomy" id="60890"/>
    <lineage>
        <taxon>Bacteria</taxon>
        <taxon>Pseudomonadati</taxon>
        <taxon>Pseudomonadota</taxon>
        <taxon>Alphaproteobacteria</taxon>
        <taxon>Rhodobacterales</taxon>
        <taxon>Roseobacteraceae</taxon>
        <taxon>Phaeobacter</taxon>
    </lineage>
</organism>
<evidence type="ECO:0000313" key="1">
    <source>
        <dbReference type="EMBL" id="RBW53360.1"/>
    </source>
</evidence>
<proteinExistence type="predicted"/>
<name>A0A366WTU0_9RHOB</name>
<dbReference type="AlphaFoldDB" id="A0A366WTU0"/>
<evidence type="ECO:0000313" key="2">
    <source>
        <dbReference type="Proteomes" id="UP000252706"/>
    </source>
</evidence>
<protein>
    <submittedName>
        <fullName evidence="1">Diguanylate cyclase</fullName>
    </submittedName>
</protein>
<dbReference type="EMBL" id="QOCE01000037">
    <property type="protein sequence ID" value="RBW53360.1"/>
    <property type="molecule type" value="Genomic_DNA"/>
</dbReference>
<sequence length="229" mass="25005">MRTFFNNRSKAQSGNVVSMDGFRAGPSLSPIRQAEAYWTALRAEKSAGGVPFRSDIDPRGLENILEYSFILERIAPGIARFRLAGNHLNDIASMEVRGMPLTAFFTTQSRAEISATLEHIFDTPAVAELRLSREKKFGRATLEARMLLLPLKSDFGDVSRVLGVLVADGTPDKGAIRFDILGSELRALSGEPGGQKRPNQSQAIAEQNSVRTPEHIACSHLNLVASNDP</sequence>
<accession>A0A366WTU0</accession>
<dbReference type="InterPro" id="IPR009922">
    <property type="entry name" value="DUF1457"/>
</dbReference>
<dbReference type="Proteomes" id="UP000252706">
    <property type="component" value="Unassembled WGS sequence"/>
</dbReference>
<dbReference type="OrthoDB" id="8478628at2"/>
<gene>
    <name evidence="1" type="ORF">DS909_14620</name>
</gene>
<reference evidence="1 2" key="1">
    <citation type="submission" date="2018-07" db="EMBL/GenBank/DDBJ databases">
        <title>Modular assembly of carbohydrate-degrading microbial communities in the ocean.</title>
        <authorList>
            <person name="Enke T.N."/>
            <person name="Datta M.S."/>
            <person name="Schwartzman J.A."/>
            <person name="Cermak N."/>
            <person name="Schmitz D.A."/>
            <person name="Barrere J."/>
            <person name="Cordero O.X."/>
        </authorList>
    </citation>
    <scope>NUCLEOTIDE SEQUENCE [LARGE SCALE GENOMIC DNA]</scope>
    <source>
        <strain evidence="1 2">C3M10</strain>
    </source>
</reference>
<comment type="caution">
    <text evidence="1">The sequence shown here is derived from an EMBL/GenBank/DDBJ whole genome shotgun (WGS) entry which is preliminary data.</text>
</comment>